<evidence type="ECO:0000256" key="4">
    <source>
        <dbReference type="SAM" id="Phobius"/>
    </source>
</evidence>
<dbReference type="AlphaFoldDB" id="A0A3B4A8U5"/>
<evidence type="ECO:0000313" key="6">
    <source>
        <dbReference type="Ensembl" id="ENSPMGP00000013145.1"/>
    </source>
</evidence>
<dbReference type="InterPro" id="IPR000157">
    <property type="entry name" value="TIR_dom"/>
</dbReference>
<dbReference type="SMART" id="SM00255">
    <property type="entry name" value="TIR"/>
    <property type="match status" value="1"/>
</dbReference>
<dbReference type="Ensembl" id="ENSPMGT00000014026.1">
    <property type="protein sequence ID" value="ENSPMGP00000013145.1"/>
    <property type="gene ID" value="ENSPMGG00000010839.1"/>
</dbReference>
<feature type="domain" description="TIR" evidence="5">
    <location>
        <begin position="116"/>
        <end position="260"/>
    </location>
</feature>
<name>A0A3B4A8U5_9GOBI</name>
<dbReference type="Gene3D" id="3.40.50.10140">
    <property type="entry name" value="Toll/interleukin-1 receptor homology (TIR) domain"/>
    <property type="match status" value="1"/>
</dbReference>
<organism evidence="6 7">
    <name type="scientific">Periophthalmus magnuspinnatus</name>
    <dbReference type="NCBI Taxonomy" id="409849"/>
    <lineage>
        <taxon>Eukaryota</taxon>
        <taxon>Metazoa</taxon>
        <taxon>Chordata</taxon>
        <taxon>Craniata</taxon>
        <taxon>Vertebrata</taxon>
        <taxon>Euteleostomi</taxon>
        <taxon>Actinopterygii</taxon>
        <taxon>Neopterygii</taxon>
        <taxon>Teleostei</taxon>
        <taxon>Neoteleostei</taxon>
        <taxon>Acanthomorphata</taxon>
        <taxon>Gobiaria</taxon>
        <taxon>Gobiiformes</taxon>
        <taxon>Gobioidei</taxon>
        <taxon>Gobiidae</taxon>
        <taxon>Oxudercinae</taxon>
        <taxon>Periophthalmus</taxon>
    </lineage>
</organism>
<dbReference type="PANTHER" id="PTHR11890">
    <property type="entry name" value="INTERLEUKIN-1 RECEPTOR FAMILY MEMBER"/>
    <property type="match status" value="1"/>
</dbReference>
<keyword evidence="3" id="KW-0393">Immunoglobulin domain</keyword>
<reference evidence="6" key="1">
    <citation type="submission" date="2025-08" db="UniProtKB">
        <authorList>
            <consortium name="Ensembl"/>
        </authorList>
    </citation>
    <scope>IDENTIFICATION</scope>
</reference>
<keyword evidence="4" id="KW-0472">Membrane</keyword>
<evidence type="ECO:0000256" key="2">
    <source>
        <dbReference type="ARBA" id="ARBA00023180"/>
    </source>
</evidence>
<dbReference type="GO" id="GO:0007165">
    <property type="term" value="P:signal transduction"/>
    <property type="evidence" value="ECO:0007669"/>
    <property type="project" value="InterPro"/>
</dbReference>
<keyword evidence="2" id="KW-0325">Glycoprotein</keyword>
<sequence length="362" mass="40877">TERNCSTEPEFIPDGGPMTLHRSVGATVQMNCTALLLWHPKDPNHCNTAMHWSQNGHNITNHPLLQISTCHTAAVIGAIVVLALLGIAALVYAKCHLNIKMWYKNIYGDYELSDGKLYDAYISYVNNDHDRKFVNFILKPHLENKNGYKVHLNDNDILPGVEPSAELIMNMSRSRRLIIVLSYAYLEQDWCTNNFKQGFQHLLELCPRPILILLEGQSKRFSSEVKQQLTEHQHCLTILTWRHNSVTPSSVFWKELSLAMPRHLFFRSESSGDPQTLLHDDKDPMLTVDPDYLDCRSDTDPAGDLGVRLPAYKAMVCRAPVLPAPSVSESKPAQADVDVSDLGSRNYGARSDFYCLVTENDV</sequence>
<protein>
    <recommendedName>
        <fullName evidence="5">TIR domain-containing protein</fullName>
    </recommendedName>
</protein>
<dbReference type="SUPFAM" id="SSF52200">
    <property type="entry name" value="Toll/Interleukin receptor TIR domain"/>
    <property type="match status" value="1"/>
</dbReference>
<keyword evidence="4" id="KW-1133">Transmembrane helix</keyword>
<evidence type="ECO:0000313" key="7">
    <source>
        <dbReference type="Proteomes" id="UP000261520"/>
    </source>
</evidence>
<keyword evidence="7" id="KW-1185">Reference proteome</keyword>
<dbReference type="InterPro" id="IPR035897">
    <property type="entry name" value="Toll_tir_struct_dom_sf"/>
</dbReference>
<dbReference type="PROSITE" id="PS50104">
    <property type="entry name" value="TIR"/>
    <property type="match status" value="1"/>
</dbReference>
<dbReference type="PANTHER" id="PTHR11890:SF19">
    <property type="entry name" value="SINGLE IG IL-1-RELATED RECEPTOR"/>
    <property type="match status" value="1"/>
</dbReference>
<evidence type="ECO:0000259" key="5">
    <source>
        <dbReference type="PROSITE" id="PS50104"/>
    </source>
</evidence>
<proteinExistence type="predicted"/>
<evidence type="ECO:0000256" key="3">
    <source>
        <dbReference type="ARBA" id="ARBA00023319"/>
    </source>
</evidence>
<accession>A0A3B4A8U5</accession>
<keyword evidence="1" id="KW-1015">Disulfide bond</keyword>
<feature type="transmembrane region" description="Helical" evidence="4">
    <location>
        <begin position="73"/>
        <end position="93"/>
    </location>
</feature>
<keyword evidence="4" id="KW-0812">Transmembrane</keyword>
<dbReference type="PRINTS" id="PR01537">
    <property type="entry name" value="INTRLKN1R1F"/>
</dbReference>
<reference evidence="6" key="2">
    <citation type="submission" date="2025-09" db="UniProtKB">
        <authorList>
            <consortium name="Ensembl"/>
        </authorList>
    </citation>
    <scope>IDENTIFICATION</scope>
</reference>
<dbReference type="InterPro" id="IPR015621">
    <property type="entry name" value="IL-1_rcpt_fam"/>
</dbReference>
<dbReference type="Pfam" id="PF01582">
    <property type="entry name" value="TIR"/>
    <property type="match status" value="1"/>
</dbReference>
<evidence type="ECO:0000256" key="1">
    <source>
        <dbReference type="ARBA" id="ARBA00023157"/>
    </source>
</evidence>
<dbReference type="STRING" id="409849.ENSPMGP00000013145"/>
<dbReference type="Proteomes" id="UP000261520">
    <property type="component" value="Unplaced"/>
</dbReference>